<name>A0A2A7ASV0_9FIRM</name>
<proteinExistence type="predicted"/>
<organism evidence="1 2">
    <name type="scientific">Faecalibacterium prausnitzii</name>
    <dbReference type="NCBI Taxonomy" id="853"/>
    <lineage>
        <taxon>Bacteria</taxon>
        <taxon>Bacillati</taxon>
        <taxon>Bacillota</taxon>
        <taxon>Clostridia</taxon>
        <taxon>Eubacteriales</taxon>
        <taxon>Oscillospiraceae</taxon>
        <taxon>Faecalibacterium</taxon>
    </lineage>
</organism>
<evidence type="ECO:0000313" key="2">
    <source>
        <dbReference type="Proteomes" id="UP000220005"/>
    </source>
</evidence>
<dbReference type="RefSeq" id="WP_097838718.1">
    <property type="nucleotide sequence ID" value="NZ_NMTY01000004.1"/>
</dbReference>
<sequence>MKTQKLEIGGIPALLYGEESRKVYLYVHGKMGCKEEALPFAELACPAGYQVLAVDLPEHGERKNGPERLLPWVVVPELQFMDQYARVHWRQVSLRATSIGAWFSMLALQEKALRRALFVSPIVDMEDLIGRMMQQANVTEEQLKAAGEIPTTFGETLSWPYLCWVREHPLRWRTPTQVLYGEADELTSYAVLDRFKRATGAQLTLLADGEHWFHTETQLAVLQVWEGAHL</sequence>
<dbReference type="Gene3D" id="3.40.50.1820">
    <property type="entry name" value="alpha/beta hydrolase"/>
    <property type="match status" value="1"/>
</dbReference>
<dbReference type="Proteomes" id="UP000220005">
    <property type="component" value="Unassembled WGS sequence"/>
</dbReference>
<dbReference type="InterPro" id="IPR029058">
    <property type="entry name" value="AB_hydrolase_fold"/>
</dbReference>
<evidence type="ECO:0000313" key="1">
    <source>
        <dbReference type="EMBL" id="PDX82227.1"/>
    </source>
</evidence>
<dbReference type="AlphaFoldDB" id="A0A2A7ASV0"/>
<accession>A0A2A7ASV0</accession>
<reference evidence="1 2" key="1">
    <citation type="journal article" date="2017" name="Front. Microbiol.">
        <title>New Insights into the Diversity of the Genus Faecalibacterium.</title>
        <authorList>
            <person name="Benevides L."/>
            <person name="Burman S."/>
            <person name="Martin R."/>
            <person name="Robert V."/>
            <person name="Thomas M."/>
            <person name="Miquel S."/>
            <person name="Chain F."/>
            <person name="Sokol H."/>
            <person name="Bermudez-Humaran L.G."/>
            <person name="Morrison M."/>
            <person name="Langella P."/>
            <person name="Azevedo V.A."/>
            <person name="Chatel J.M."/>
            <person name="Soares S."/>
        </authorList>
    </citation>
    <scope>NUCLEOTIDE SEQUENCE [LARGE SCALE GENOMIC DNA]</scope>
    <source>
        <strain evidence="1 2">CNCM I 4575</strain>
    </source>
</reference>
<keyword evidence="1" id="KW-0378">Hydrolase</keyword>
<dbReference type="SUPFAM" id="SSF53474">
    <property type="entry name" value="alpha/beta-Hydrolases"/>
    <property type="match status" value="1"/>
</dbReference>
<gene>
    <name evidence="1" type="ORF">CGS58_01795</name>
</gene>
<comment type="caution">
    <text evidence="1">The sequence shown here is derived from an EMBL/GenBank/DDBJ whole genome shotgun (WGS) entry which is preliminary data.</text>
</comment>
<protein>
    <submittedName>
        <fullName evidence="1">Alpha/beta hydrolase</fullName>
    </submittedName>
</protein>
<dbReference type="EMBL" id="NMTY01000004">
    <property type="protein sequence ID" value="PDX82227.1"/>
    <property type="molecule type" value="Genomic_DNA"/>
</dbReference>
<dbReference type="GO" id="GO:0016787">
    <property type="term" value="F:hydrolase activity"/>
    <property type="evidence" value="ECO:0007669"/>
    <property type="project" value="UniProtKB-KW"/>
</dbReference>